<dbReference type="AlphaFoldDB" id="A0A427AT37"/>
<evidence type="ECO:0000313" key="3">
    <source>
        <dbReference type="Proteomes" id="UP000287651"/>
    </source>
</evidence>
<name>A0A427AT37_ENSVE</name>
<reference evidence="2 3" key="1">
    <citation type="journal article" date="2014" name="Agronomy (Basel)">
        <title>A Draft Genome Sequence for Ensete ventricosum, the Drought-Tolerant Tree Against Hunger.</title>
        <authorList>
            <person name="Harrison J."/>
            <person name="Moore K.A."/>
            <person name="Paszkiewicz K."/>
            <person name="Jones T."/>
            <person name="Grant M."/>
            <person name="Ambacheew D."/>
            <person name="Muzemil S."/>
            <person name="Studholme D.J."/>
        </authorList>
    </citation>
    <scope>NUCLEOTIDE SEQUENCE [LARGE SCALE GENOMIC DNA]</scope>
</reference>
<evidence type="ECO:0000256" key="1">
    <source>
        <dbReference type="SAM" id="MobiDB-lite"/>
    </source>
</evidence>
<comment type="caution">
    <text evidence="2">The sequence shown here is derived from an EMBL/GenBank/DDBJ whole genome shotgun (WGS) entry which is preliminary data.</text>
</comment>
<feature type="region of interest" description="Disordered" evidence="1">
    <location>
        <begin position="14"/>
        <end position="42"/>
    </location>
</feature>
<dbReference type="Proteomes" id="UP000287651">
    <property type="component" value="Unassembled WGS sequence"/>
</dbReference>
<organism evidence="2 3">
    <name type="scientific">Ensete ventricosum</name>
    <name type="common">Abyssinian banana</name>
    <name type="synonym">Musa ensete</name>
    <dbReference type="NCBI Taxonomy" id="4639"/>
    <lineage>
        <taxon>Eukaryota</taxon>
        <taxon>Viridiplantae</taxon>
        <taxon>Streptophyta</taxon>
        <taxon>Embryophyta</taxon>
        <taxon>Tracheophyta</taxon>
        <taxon>Spermatophyta</taxon>
        <taxon>Magnoliopsida</taxon>
        <taxon>Liliopsida</taxon>
        <taxon>Zingiberales</taxon>
        <taxon>Musaceae</taxon>
        <taxon>Ensete</taxon>
    </lineage>
</organism>
<feature type="region of interest" description="Disordered" evidence="1">
    <location>
        <begin position="76"/>
        <end position="145"/>
    </location>
</feature>
<dbReference type="EMBL" id="AMZH03001407">
    <property type="protein sequence ID" value="RRT79403.1"/>
    <property type="molecule type" value="Genomic_DNA"/>
</dbReference>
<sequence length="145" mass="15396">MTYEKDGGFAHLEVAGAEDAPNGTGLEVREVAGGGGGRGRRRGECWRRILETGLVLGRERKGHRLEGMGGRVVDGEQVAAAASGERRRKEGGRRRSRGGKEARGIDIDEATGWGAINSMRGGGAAGRREKCSITERRRGGGGMKH</sequence>
<feature type="compositionally biased region" description="Basic and acidic residues" evidence="1">
    <location>
        <begin position="126"/>
        <end position="138"/>
    </location>
</feature>
<accession>A0A427AT37</accession>
<protein>
    <submittedName>
        <fullName evidence="2">Uncharacterized protein</fullName>
    </submittedName>
</protein>
<evidence type="ECO:0000313" key="2">
    <source>
        <dbReference type="EMBL" id="RRT79403.1"/>
    </source>
</evidence>
<gene>
    <name evidence="2" type="ORF">B296_00025444</name>
</gene>
<proteinExistence type="predicted"/>